<dbReference type="Proteomes" id="UP000315010">
    <property type="component" value="Unassembled WGS sequence"/>
</dbReference>
<reference evidence="1 2" key="1">
    <citation type="submission" date="2019-02" db="EMBL/GenBank/DDBJ databases">
        <title>Deep-cultivation of Planctomycetes and their phenomic and genomic characterization uncovers novel biology.</title>
        <authorList>
            <person name="Wiegand S."/>
            <person name="Jogler M."/>
            <person name="Boedeker C."/>
            <person name="Pinto D."/>
            <person name="Vollmers J."/>
            <person name="Rivas-Marin E."/>
            <person name="Kohn T."/>
            <person name="Peeters S.H."/>
            <person name="Heuer A."/>
            <person name="Rast P."/>
            <person name="Oberbeckmann S."/>
            <person name="Bunk B."/>
            <person name="Jeske O."/>
            <person name="Meyerdierks A."/>
            <person name="Storesund J.E."/>
            <person name="Kallscheuer N."/>
            <person name="Luecker S."/>
            <person name="Lage O.M."/>
            <person name="Pohl T."/>
            <person name="Merkel B.J."/>
            <person name="Hornburger P."/>
            <person name="Mueller R.-W."/>
            <person name="Bruemmer F."/>
            <person name="Labrenz M."/>
            <person name="Spormann A.M."/>
            <person name="Op Den Camp H."/>
            <person name="Overmann J."/>
            <person name="Amann R."/>
            <person name="Jetten M.S.M."/>
            <person name="Mascher T."/>
            <person name="Medema M.H."/>
            <person name="Devos D.P."/>
            <person name="Kaster A.-K."/>
            <person name="Ovreas L."/>
            <person name="Rohde M."/>
            <person name="Galperin M.Y."/>
            <person name="Jogler C."/>
        </authorList>
    </citation>
    <scope>NUCLEOTIDE SEQUENCE [LARGE SCALE GENOMIC DNA]</scope>
    <source>
        <strain evidence="1 2">CA13</strain>
    </source>
</reference>
<evidence type="ECO:0000313" key="1">
    <source>
        <dbReference type="EMBL" id="TWT80028.1"/>
    </source>
</evidence>
<organism evidence="1 2">
    <name type="scientific">Novipirellula herctigrandis</name>
    <dbReference type="NCBI Taxonomy" id="2527986"/>
    <lineage>
        <taxon>Bacteria</taxon>
        <taxon>Pseudomonadati</taxon>
        <taxon>Planctomycetota</taxon>
        <taxon>Planctomycetia</taxon>
        <taxon>Pirellulales</taxon>
        <taxon>Pirellulaceae</taxon>
        <taxon>Novipirellula</taxon>
    </lineage>
</organism>
<dbReference type="EMBL" id="SJPJ01000001">
    <property type="protein sequence ID" value="TWT80028.1"/>
    <property type="molecule type" value="Genomic_DNA"/>
</dbReference>
<dbReference type="AlphaFoldDB" id="A0A5C5YY55"/>
<name>A0A5C5YY55_9BACT</name>
<keyword evidence="2" id="KW-1185">Reference proteome</keyword>
<comment type="caution">
    <text evidence="1">The sequence shown here is derived from an EMBL/GenBank/DDBJ whole genome shotgun (WGS) entry which is preliminary data.</text>
</comment>
<protein>
    <submittedName>
        <fullName evidence="1">Uncharacterized protein</fullName>
    </submittedName>
</protein>
<sequence length="196" mass="21146">MSGQENRNASKPPANRWRLWVDGCGGFLVLTGDRWTVGGAMVADKNDIAVGADLPRTAGTILRNDDDYFWENNEANTANAKPAMIQSGTALPIPGSARLNLHKSSPLSGSAVLTLDPPHRFADHIDAVILADQTILVGPTPECNVRGTMLGGNIVMTRRGNRWYGKVIGTQDLKECPIGERVEIGNVALTWETVTQ</sequence>
<gene>
    <name evidence="1" type="ORF">CA13_14400</name>
</gene>
<dbReference type="OrthoDB" id="260494at2"/>
<accession>A0A5C5YY55</accession>
<evidence type="ECO:0000313" key="2">
    <source>
        <dbReference type="Proteomes" id="UP000315010"/>
    </source>
</evidence>
<dbReference type="RefSeq" id="WP_146395131.1">
    <property type="nucleotide sequence ID" value="NZ_SJPJ01000001.1"/>
</dbReference>
<proteinExistence type="predicted"/>